<dbReference type="GO" id="GO:0005634">
    <property type="term" value="C:nucleus"/>
    <property type="evidence" value="ECO:0007669"/>
    <property type="project" value="UniProtKB-SubCell"/>
</dbReference>
<dbReference type="Proteomes" id="UP000504610">
    <property type="component" value="Chromosome 2"/>
</dbReference>
<dbReference type="OrthoDB" id="1109907at2759"/>
<dbReference type="PANTHER" id="PTHR31674">
    <property type="entry name" value="B3 DOMAIN-CONTAINING PROTEIN REM-LIKE 3-RELATED"/>
    <property type="match status" value="1"/>
</dbReference>
<dbReference type="PROSITE" id="PS50863">
    <property type="entry name" value="B3"/>
    <property type="match status" value="2"/>
</dbReference>
<dbReference type="InterPro" id="IPR015300">
    <property type="entry name" value="DNA-bd_pseudobarrel_sf"/>
</dbReference>
<evidence type="ECO:0000256" key="1">
    <source>
        <dbReference type="ARBA" id="ARBA00004123"/>
    </source>
</evidence>
<dbReference type="Gene3D" id="2.40.330.10">
    <property type="entry name" value="DNA-binding pseudobarrel domain"/>
    <property type="match status" value="2"/>
</dbReference>
<sequence>MENASLFSPANPHFFKPLLSSSQSHFNIPVKFFSEHIEGKHEGKTVSLRSDALAKTWKVKMEGQGLTEGWKEFVKAHDLRVGDFLVFRHEGDMLFNVTALGPSCCEIQYALFGSRHKDKEEEEDETERSDKETEDNDLPTCFSQYVTVFSMTRDTVSLPTAFAKRNGLYEVSQKIVLMNEGGRSWPSELKKLESGRIVIVRGWTSFCVANKFQVGDSWTFKLLRNAETPVFQLCSRAKTERKKKETLSKEANIAERTDGNRFVNLTPTLNSLERASTAKFHECERSHQTGKGNSGG</sequence>
<evidence type="ECO:0000256" key="7">
    <source>
        <dbReference type="SAM" id="MobiDB-lite"/>
    </source>
</evidence>
<evidence type="ECO:0000256" key="6">
    <source>
        <dbReference type="ARBA" id="ARBA00023242"/>
    </source>
</evidence>
<feature type="domain" description="TF-B3" evidence="8">
    <location>
        <begin position="141"/>
        <end position="237"/>
    </location>
</feature>
<evidence type="ECO:0000259" key="8">
    <source>
        <dbReference type="PROSITE" id="PS50863"/>
    </source>
</evidence>
<keyword evidence="5" id="KW-0804">Transcription</keyword>
<keyword evidence="3" id="KW-0805">Transcription regulation</keyword>
<reference evidence="9" key="1">
    <citation type="journal article" date="2019" name="Database">
        <title>The radish genome database (RadishGD): an integrated information resource for radish genomics.</title>
        <authorList>
            <person name="Yu H.J."/>
            <person name="Baek S."/>
            <person name="Lee Y.J."/>
            <person name="Cho A."/>
            <person name="Mun J.H."/>
        </authorList>
    </citation>
    <scope>NUCLEOTIDE SEQUENCE [LARGE SCALE GENOMIC DNA]</scope>
    <source>
        <strain evidence="9">cv. WK10039</strain>
    </source>
</reference>
<dbReference type="SUPFAM" id="SSF101936">
    <property type="entry name" value="DNA-binding pseudobarrel domain"/>
    <property type="match status" value="2"/>
</dbReference>
<dbReference type="GO" id="GO:0003677">
    <property type="term" value="F:DNA binding"/>
    <property type="evidence" value="ECO:0007669"/>
    <property type="project" value="UniProtKB-KW"/>
</dbReference>
<evidence type="ECO:0000313" key="9">
    <source>
        <dbReference type="Proteomes" id="UP000504610"/>
    </source>
</evidence>
<dbReference type="FunFam" id="2.40.330.10:FF:000009">
    <property type="entry name" value="Transcriptional factor B3 family protein"/>
    <property type="match status" value="1"/>
</dbReference>
<evidence type="ECO:0000256" key="2">
    <source>
        <dbReference type="ARBA" id="ARBA00022737"/>
    </source>
</evidence>
<evidence type="ECO:0000256" key="3">
    <source>
        <dbReference type="ARBA" id="ARBA00023015"/>
    </source>
</evidence>
<feature type="compositionally biased region" description="Acidic residues" evidence="7">
    <location>
        <begin position="120"/>
        <end position="137"/>
    </location>
</feature>
<dbReference type="GeneID" id="130494531"/>
<evidence type="ECO:0000256" key="5">
    <source>
        <dbReference type="ARBA" id="ARBA00023163"/>
    </source>
</evidence>
<comment type="subcellular location">
    <subcellularLocation>
        <location evidence="1">Nucleus</location>
    </subcellularLocation>
</comment>
<dbReference type="SMART" id="SM01019">
    <property type="entry name" value="B3"/>
    <property type="match status" value="2"/>
</dbReference>
<dbReference type="CDD" id="cd10017">
    <property type="entry name" value="B3_DNA"/>
    <property type="match status" value="2"/>
</dbReference>
<feature type="region of interest" description="Disordered" evidence="7">
    <location>
        <begin position="116"/>
        <end position="137"/>
    </location>
</feature>
<dbReference type="InterPro" id="IPR039218">
    <property type="entry name" value="REM_fam"/>
</dbReference>
<evidence type="ECO:0000256" key="4">
    <source>
        <dbReference type="ARBA" id="ARBA00023125"/>
    </source>
</evidence>
<name>A0A9W3D929_RAPSA</name>
<gene>
    <name evidence="10" type="primary">LOC130494531</name>
</gene>
<organism evidence="9 10">
    <name type="scientific">Raphanus sativus</name>
    <name type="common">Radish</name>
    <name type="synonym">Raphanus raphanistrum var. sativus</name>
    <dbReference type="NCBI Taxonomy" id="3726"/>
    <lineage>
        <taxon>Eukaryota</taxon>
        <taxon>Viridiplantae</taxon>
        <taxon>Streptophyta</taxon>
        <taxon>Embryophyta</taxon>
        <taxon>Tracheophyta</taxon>
        <taxon>Spermatophyta</taxon>
        <taxon>Magnoliopsida</taxon>
        <taxon>eudicotyledons</taxon>
        <taxon>Gunneridae</taxon>
        <taxon>Pentapetalae</taxon>
        <taxon>rosids</taxon>
        <taxon>malvids</taxon>
        <taxon>Brassicales</taxon>
        <taxon>Brassicaceae</taxon>
        <taxon>Brassiceae</taxon>
        <taxon>Raphanus</taxon>
    </lineage>
</organism>
<dbReference type="PANTHER" id="PTHR31674:SF62">
    <property type="entry name" value="B3 DOMAIN-CONTAINING PROTEIN REM14-RELATED"/>
    <property type="match status" value="1"/>
</dbReference>
<dbReference type="Pfam" id="PF02362">
    <property type="entry name" value="B3"/>
    <property type="match status" value="2"/>
</dbReference>
<evidence type="ECO:0000313" key="10">
    <source>
        <dbReference type="RefSeq" id="XP_056860350.1"/>
    </source>
</evidence>
<keyword evidence="2" id="KW-0677">Repeat</keyword>
<keyword evidence="6" id="KW-0539">Nucleus</keyword>
<dbReference type="AlphaFoldDB" id="A0A9W3D929"/>
<dbReference type="KEGG" id="rsz:130494531"/>
<dbReference type="InterPro" id="IPR003340">
    <property type="entry name" value="B3_DNA-bd"/>
</dbReference>
<accession>A0A9W3D929</accession>
<reference evidence="10" key="2">
    <citation type="submission" date="2025-08" db="UniProtKB">
        <authorList>
            <consortium name="RefSeq"/>
        </authorList>
    </citation>
    <scope>IDENTIFICATION</scope>
    <source>
        <tissue evidence="10">Leaf</tissue>
    </source>
</reference>
<keyword evidence="4" id="KW-0238">DNA-binding</keyword>
<feature type="domain" description="TF-B3" evidence="8">
    <location>
        <begin position="11"/>
        <end position="103"/>
    </location>
</feature>
<keyword evidence="9" id="KW-1185">Reference proteome</keyword>
<proteinExistence type="predicted"/>
<protein>
    <submittedName>
        <fullName evidence="10">B3 domain-containing protein REM5</fullName>
    </submittedName>
</protein>
<dbReference type="RefSeq" id="XP_056860350.1">
    <property type="nucleotide sequence ID" value="XM_057004370.1"/>
</dbReference>